<keyword evidence="5" id="KW-1185">Reference proteome</keyword>
<dbReference type="PANTHER" id="PTHR43618:SF8">
    <property type="entry name" value="7ALPHA-HYDROXYSTEROID DEHYDROGENASE"/>
    <property type="match status" value="1"/>
</dbReference>
<dbReference type="EMBL" id="SRSD01000007">
    <property type="protein sequence ID" value="KAA0890492.1"/>
    <property type="molecule type" value="Genomic_DNA"/>
</dbReference>
<keyword evidence="3" id="KW-0560">Oxidoreductase</keyword>
<evidence type="ECO:0000313" key="5">
    <source>
        <dbReference type="Proteomes" id="UP000324298"/>
    </source>
</evidence>
<gene>
    <name evidence="4" type="ORF">ET418_12610</name>
</gene>
<dbReference type="InterPro" id="IPR002347">
    <property type="entry name" value="SDR_fam"/>
</dbReference>
<dbReference type="PRINTS" id="PR00081">
    <property type="entry name" value="GDHRDH"/>
</dbReference>
<name>A0A5A9XBG0_9BACT</name>
<dbReference type="PANTHER" id="PTHR43618">
    <property type="entry name" value="7-ALPHA-HYDROXYSTEROID DEHYDROGENASE"/>
    <property type="match status" value="1"/>
</dbReference>
<dbReference type="GO" id="GO:0016491">
    <property type="term" value="F:oxidoreductase activity"/>
    <property type="evidence" value="ECO:0007669"/>
    <property type="project" value="UniProtKB-KW"/>
</dbReference>
<evidence type="ECO:0000256" key="3">
    <source>
        <dbReference type="ARBA" id="ARBA00023002"/>
    </source>
</evidence>
<keyword evidence="2" id="KW-0521">NADP</keyword>
<comment type="similarity">
    <text evidence="1">Belongs to the short-chain dehydrogenases/reductases (SDR) family.</text>
</comment>
<protein>
    <submittedName>
        <fullName evidence="4">SDR family oxidoreductase</fullName>
    </submittedName>
</protein>
<dbReference type="InterPro" id="IPR052178">
    <property type="entry name" value="Sec_Metab_Biosynth_SDR"/>
</dbReference>
<organism evidence="4 5">
    <name type="scientific">Oryzomonas rubra</name>
    <dbReference type="NCBI Taxonomy" id="2509454"/>
    <lineage>
        <taxon>Bacteria</taxon>
        <taxon>Pseudomonadati</taxon>
        <taxon>Thermodesulfobacteriota</taxon>
        <taxon>Desulfuromonadia</taxon>
        <taxon>Geobacterales</taxon>
        <taxon>Geobacteraceae</taxon>
        <taxon>Oryzomonas</taxon>
    </lineage>
</organism>
<reference evidence="4 5" key="1">
    <citation type="submission" date="2019-04" db="EMBL/GenBank/DDBJ databases">
        <title>Geobacter ruber sp. nov., ferric-reducing bacteria isolated from paddy soil.</title>
        <authorList>
            <person name="Xu Z."/>
            <person name="Masuda Y."/>
            <person name="Itoh H."/>
            <person name="Senoo K."/>
        </authorList>
    </citation>
    <scope>NUCLEOTIDE SEQUENCE [LARGE SCALE GENOMIC DNA]</scope>
    <source>
        <strain evidence="4 5">Red88</strain>
    </source>
</reference>
<dbReference type="InterPro" id="IPR036291">
    <property type="entry name" value="NAD(P)-bd_dom_sf"/>
</dbReference>
<dbReference type="Pfam" id="PF13561">
    <property type="entry name" value="adh_short_C2"/>
    <property type="match status" value="1"/>
</dbReference>
<dbReference type="Proteomes" id="UP000324298">
    <property type="component" value="Unassembled WGS sequence"/>
</dbReference>
<dbReference type="FunFam" id="3.40.50.720:FF:000084">
    <property type="entry name" value="Short-chain dehydrogenase reductase"/>
    <property type="match status" value="1"/>
</dbReference>
<evidence type="ECO:0000313" key="4">
    <source>
        <dbReference type="EMBL" id="KAA0890492.1"/>
    </source>
</evidence>
<accession>A0A5A9XBG0</accession>
<sequence>MRKNINDLLSLKGRVALVTGGAGYLGSEMSYTLAELGANVVIASRDLKKCQERCEEIAENVGNGIKMLAIELDLLDKQSIVRCFEEIHKHFDAIDILINNAWSGNKNSWESINDKDWDYDINMSLNSNFRITKIAFPDLVKTKGVILNIASMYGHISPDYRIYDGEQFTNPPSYGAAKAGVIQFTKYLASFLSPHQIRVNALSPGAFPHEATQQHTEFMARLGSKNPMNRIGYPYELKGAVALLCSDAGSYITGQNICVDGGWGAW</sequence>
<dbReference type="RefSeq" id="WP_149308003.1">
    <property type="nucleotide sequence ID" value="NZ_SRSD01000007.1"/>
</dbReference>
<dbReference type="PRINTS" id="PR00080">
    <property type="entry name" value="SDRFAMILY"/>
</dbReference>
<comment type="caution">
    <text evidence="4">The sequence shown here is derived from an EMBL/GenBank/DDBJ whole genome shotgun (WGS) entry which is preliminary data.</text>
</comment>
<dbReference type="OrthoDB" id="5363038at2"/>
<dbReference type="Gene3D" id="3.40.50.720">
    <property type="entry name" value="NAD(P)-binding Rossmann-like Domain"/>
    <property type="match status" value="1"/>
</dbReference>
<proteinExistence type="inferred from homology"/>
<evidence type="ECO:0000256" key="2">
    <source>
        <dbReference type="ARBA" id="ARBA00022857"/>
    </source>
</evidence>
<dbReference type="AlphaFoldDB" id="A0A5A9XBG0"/>
<dbReference type="SUPFAM" id="SSF51735">
    <property type="entry name" value="NAD(P)-binding Rossmann-fold domains"/>
    <property type="match status" value="1"/>
</dbReference>
<evidence type="ECO:0000256" key="1">
    <source>
        <dbReference type="ARBA" id="ARBA00006484"/>
    </source>
</evidence>